<reference evidence="3" key="2">
    <citation type="journal article" date="2021" name="PeerJ">
        <title>Extensive microbial diversity within the chicken gut microbiome revealed by metagenomics and culture.</title>
        <authorList>
            <person name="Gilroy R."/>
            <person name="Ravi A."/>
            <person name="Getino M."/>
            <person name="Pursley I."/>
            <person name="Horton D.L."/>
            <person name="Alikhan N.F."/>
            <person name="Baker D."/>
            <person name="Gharbi K."/>
            <person name="Hall N."/>
            <person name="Watson M."/>
            <person name="Adriaenssens E.M."/>
            <person name="Foster-Nyarko E."/>
            <person name="Jarju S."/>
            <person name="Secka A."/>
            <person name="Antonio M."/>
            <person name="Oren A."/>
            <person name="Chaudhuri R.R."/>
            <person name="La Ragione R."/>
            <person name="Hildebrand F."/>
            <person name="Pallen M.J."/>
        </authorList>
    </citation>
    <scope>NUCLEOTIDE SEQUENCE</scope>
    <source>
        <strain evidence="3">17113</strain>
    </source>
</reference>
<keyword evidence="1" id="KW-0862">Zinc</keyword>
<comment type="caution">
    <text evidence="3">The sequence shown here is derived from an EMBL/GenBank/DDBJ whole genome shotgun (WGS) entry which is preliminary data.</text>
</comment>
<evidence type="ECO:0000313" key="4">
    <source>
        <dbReference type="Proteomes" id="UP000823634"/>
    </source>
</evidence>
<feature type="domain" description="SWIM-type" evidence="2">
    <location>
        <begin position="49"/>
        <end position="89"/>
    </location>
</feature>
<dbReference type="Proteomes" id="UP000823634">
    <property type="component" value="Unassembled WGS sequence"/>
</dbReference>
<keyword evidence="1" id="KW-0479">Metal-binding</keyword>
<dbReference type="GO" id="GO:0008270">
    <property type="term" value="F:zinc ion binding"/>
    <property type="evidence" value="ECO:0007669"/>
    <property type="project" value="UniProtKB-KW"/>
</dbReference>
<evidence type="ECO:0000259" key="2">
    <source>
        <dbReference type="PROSITE" id="PS50966"/>
    </source>
</evidence>
<evidence type="ECO:0000313" key="3">
    <source>
        <dbReference type="EMBL" id="MBO8425904.1"/>
    </source>
</evidence>
<evidence type="ECO:0000256" key="1">
    <source>
        <dbReference type="PROSITE-ProRule" id="PRU00325"/>
    </source>
</evidence>
<dbReference type="InterPro" id="IPR007527">
    <property type="entry name" value="Znf_SWIM"/>
</dbReference>
<dbReference type="AlphaFoldDB" id="A0A9D9DDS6"/>
<organism evidence="3 4">
    <name type="scientific">Candidatus Alloenteromonas pullistercoris</name>
    <dbReference type="NCBI Taxonomy" id="2840785"/>
    <lineage>
        <taxon>Bacteria</taxon>
        <taxon>Bacillati</taxon>
        <taxon>Bacillota</taxon>
        <taxon>Bacillota incertae sedis</taxon>
        <taxon>Candidatus Alloenteromonas</taxon>
    </lineage>
</organism>
<reference evidence="3" key="1">
    <citation type="submission" date="2020-10" db="EMBL/GenBank/DDBJ databases">
        <authorList>
            <person name="Gilroy R."/>
        </authorList>
    </citation>
    <scope>NUCLEOTIDE SEQUENCE</scope>
    <source>
        <strain evidence="3">17113</strain>
    </source>
</reference>
<sequence length="115" mass="12487">MEIDLGESLEGTKLLVRAREIASSGGILNCHIDGYSASGRVEGKSKASYYCGFTLDQNGHLASYYCDCEASRRYVGPCKHALALLLYCAPSIERKEKPSEVEGYFGDGDNSDFGC</sequence>
<proteinExistence type="predicted"/>
<accession>A0A9D9DDS6</accession>
<name>A0A9D9DDS6_9FIRM</name>
<dbReference type="PROSITE" id="PS50966">
    <property type="entry name" value="ZF_SWIM"/>
    <property type="match status" value="1"/>
</dbReference>
<protein>
    <submittedName>
        <fullName evidence="3">SWIM zinc finger family protein</fullName>
    </submittedName>
</protein>
<gene>
    <name evidence="3" type="ORF">IAC61_01105</name>
</gene>
<dbReference type="Pfam" id="PF04434">
    <property type="entry name" value="SWIM"/>
    <property type="match status" value="1"/>
</dbReference>
<keyword evidence="1" id="KW-0863">Zinc-finger</keyword>
<dbReference type="EMBL" id="JADINA010000008">
    <property type="protein sequence ID" value="MBO8425904.1"/>
    <property type="molecule type" value="Genomic_DNA"/>
</dbReference>